<evidence type="ECO:0000313" key="1">
    <source>
        <dbReference type="EMBL" id="GAA4407111.1"/>
    </source>
</evidence>
<evidence type="ECO:0008006" key="3">
    <source>
        <dbReference type="Google" id="ProtNLM"/>
    </source>
</evidence>
<gene>
    <name evidence="1" type="ORF">GCM10023147_51030</name>
</gene>
<reference evidence="2" key="1">
    <citation type="journal article" date="2019" name="Int. J. Syst. Evol. Microbiol.">
        <title>The Global Catalogue of Microorganisms (GCM) 10K type strain sequencing project: providing services to taxonomists for standard genome sequencing and annotation.</title>
        <authorList>
            <consortium name="The Broad Institute Genomics Platform"/>
            <consortium name="The Broad Institute Genome Sequencing Center for Infectious Disease"/>
            <person name="Wu L."/>
            <person name="Ma J."/>
        </authorList>
    </citation>
    <scope>NUCLEOTIDE SEQUENCE [LARGE SCALE GENOMIC DNA]</scope>
    <source>
        <strain evidence="2">JCM 17688</strain>
    </source>
</reference>
<name>A0ABP8KI08_9ACTN</name>
<protein>
    <recommendedName>
        <fullName evidence="3">Transposase</fullName>
    </recommendedName>
</protein>
<sequence length="132" mass="15399">MNWERGIYFTRSRPYKKNDQATIESERNHLVRRNAFYYRYDTSDERVLLKRLWRLVGDRLNYLTPTIEPVGYATGVAADSTTSRGPRSAGYCRPQQEAEMTAYRDALSPARLARDITDLQTRLTVMAKEKTE</sequence>
<organism evidence="1 2">
    <name type="scientific">Tsukamurella soli</name>
    <dbReference type="NCBI Taxonomy" id="644556"/>
    <lineage>
        <taxon>Bacteria</taxon>
        <taxon>Bacillati</taxon>
        <taxon>Actinomycetota</taxon>
        <taxon>Actinomycetes</taxon>
        <taxon>Mycobacteriales</taxon>
        <taxon>Tsukamurellaceae</taxon>
        <taxon>Tsukamurella</taxon>
    </lineage>
</organism>
<dbReference type="Proteomes" id="UP001500635">
    <property type="component" value="Unassembled WGS sequence"/>
</dbReference>
<evidence type="ECO:0000313" key="2">
    <source>
        <dbReference type="Proteomes" id="UP001500635"/>
    </source>
</evidence>
<proteinExistence type="predicted"/>
<comment type="caution">
    <text evidence="1">The sequence shown here is derived from an EMBL/GenBank/DDBJ whole genome shotgun (WGS) entry which is preliminary data.</text>
</comment>
<keyword evidence="2" id="KW-1185">Reference proteome</keyword>
<dbReference type="EMBL" id="BAABFR010000171">
    <property type="protein sequence ID" value="GAA4407111.1"/>
    <property type="molecule type" value="Genomic_DNA"/>
</dbReference>
<accession>A0ABP8KI08</accession>